<keyword evidence="1" id="KW-1133">Transmembrane helix</keyword>
<comment type="caution">
    <text evidence="3">The sequence shown here is derived from an EMBL/GenBank/DDBJ whole genome shotgun (WGS) entry which is preliminary data.</text>
</comment>
<evidence type="ECO:0008006" key="5">
    <source>
        <dbReference type="Google" id="ProtNLM"/>
    </source>
</evidence>
<feature type="transmembrane region" description="Helical" evidence="1">
    <location>
        <begin position="105"/>
        <end position="128"/>
    </location>
</feature>
<keyword evidence="2" id="KW-0732">Signal</keyword>
<dbReference type="Gramene" id="OE9A049703T1">
    <property type="protein sequence ID" value="OE9A049703C1"/>
    <property type="gene ID" value="OE9A049703"/>
</dbReference>
<organism evidence="3 4">
    <name type="scientific">Olea europaea subsp. europaea</name>
    <dbReference type="NCBI Taxonomy" id="158383"/>
    <lineage>
        <taxon>Eukaryota</taxon>
        <taxon>Viridiplantae</taxon>
        <taxon>Streptophyta</taxon>
        <taxon>Embryophyta</taxon>
        <taxon>Tracheophyta</taxon>
        <taxon>Spermatophyta</taxon>
        <taxon>Magnoliopsida</taxon>
        <taxon>eudicotyledons</taxon>
        <taxon>Gunneridae</taxon>
        <taxon>Pentapetalae</taxon>
        <taxon>asterids</taxon>
        <taxon>lamiids</taxon>
        <taxon>Lamiales</taxon>
        <taxon>Oleaceae</taxon>
        <taxon>Oleeae</taxon>
        <taxon>Olea</taxon>
    </lineage>
</organism>
<keyword evidence="1" id="KW-0812">Transmembrane</keyword>
<keyword evidence="1" id="KW-0472">Membrane</keyword>
<gene>
    <name evidence="3" type="ORF">OLEA9_A049703</name>
</gene>
<reference evidence="3 4" key="1">
    <citation type="submission" date="2019-12" db="EMBL/GenBank/DDBJ databases">
        <authorList>
            <person name="Alioto T."/>
            <person name="Alioto T."/>
            <person name="Gomez Garrido J."/>
        </authorList>
    </citation>
    <scope>NUCLEOTIDE SEQUENCE [LARGE SCALE GENOMIC DNA]</scope>
</reference>
<protein>
    <recommendedName>
        <fullName evidence="5">Transmembrane protein</fullName>
    </recommendedName>
</protein>
<evidence type="ECO:0000313" key="4">
    <source>
        <dbReference type="Proteomes" id="UP000594638"/>
    </source>
</evidence>
<feature type="chain" id="PRO_5035758126" description="Transmembrane protein" evidence="2">
    <location>
        <begin position="33"/>
        <end position="148"/>
    </location>
</feature>
<sequence length="148" mass="16023">MGIWPVRCTLTVGSLSLLAIGLPAWLSAVAEARTIFLKGDHFEPFELVEAEENCGDGGGDDGGGGVGDGSDGVVHRHTTLVLVVWWTYEGRGGVVNLWLWCGGLLKVWCLVCCGFVEAVLAVAVWGFFSGRWWLWCGGDGYRGNDLYR</sequence>
<evidence type="ECO:0000256" key="1">
    <source>
        <dbReference type="SAM" id="Phobius"/>
    </source>
</evidence>
<feature type="signal peptide" evidence="2">
    <location>
        <begin position="1"/>
        <end position="32"/>
    </location>
</feature>
<dbReference type="EMBL" id="CACTIH010007530">
    <property type="protein sequence ID" value="CAA3015190.1"/>
    <property type="molecule type" value="Genomic_DNA"/>
</dbReference>
<name>A0A8S0UIB0_OLEEU</name>
<dbReference type="Proteomes" id="UP000594638">
    <property type="component" value="Unassembled WGS sequence"/>
</dbReference>
<accession>A0A8S0UIB0</accession>
<keyword evidence="4" id="KW-1185">Reference proteome</keyword>
<evidence type="ECO:0000313" key="3">
    <source>
        <dbReference type="EMBL" id="CAA3015190.1"/>
    </source>
</evidence>
<proteinExistence type="predicted"/>
<evidence type="ECO:0000256" key="2">
    <source>
        <dbReference type="SAM" id="SignalP"/>
    </source>
</evidence>
<dbReference type="AlphaFoldDB" id="A0A8S0UIB0"/>